<keyword evidence="3" id="KW-1185">Reference proteome</keyword>
<organism evidence="2 3">
    <name type="scientific">Kitasatospora xanthocidica</name>
    <dbReference type="NCBI Taxonomy" id="83382"/>
    <lineage>
        <taxon>Bacteria</taxon>
        <taxon>Bacillati</taxon>
        <taxon>Actinomycetota</taxon>
        <taxon>Actinomycetes</taxon>
        <taxon>Kitasatosporales</taxon>
        <taxon>Streptomycetaceae</taxon>
        <taxon>Kitasatospora</taxon>
    </lineage>
</organism>
<dbReference type="Gene3D" id="2.90.10.30">
    <property type="match status" value="1"/>
</dbReference>
<evidence type="ECO:0008006" key="4">
    <source>
        <dbReference type="Google" id="ProtNLM"/>
    </source>
</evidence>
<feature type="chain" id="PRO_5016637708" description="Bulb-type lectin domain-containing protein" evidence="1">
    <location>
        <begin position="34"/>
        <end position="162"/>
    </location>
</feature>
<evidence type="ECO:0000313" key="3">
    <source>
        <dbReference type="Proteomes" id="UP000263377"/>
    </source>
</evidence>
<evidence type="ECO:0000313" key="2">
    <source>
        <dbReference type="EMBL" id="RGD57089.1"/>
    </source>
</evidence>
<dbReference type="InterPro" id="IPR036426">
    <property type="entry name" value="Bulb-type_lectin_dom_sf"/>
</dbReference>
<accession>A0A372ZMG6</accession>
<name>A0A372ZMG6_9ACTN</name>
<keyword evidence="1" id="KW-0732">Signal</keyword>
<dbReference type="SUPFAM" id="SSF51110">
    <property type="entry name" value="alpha-D-mannose-specific plant lectins"/>
    <property type="match status" value="1"/>
</dbReference>
<reference evidence="2 3" key="1">
    <citation type="submission" date="2018-08" db="EMBL/GenBank/DDBJ databases">
        <title>Diversity &amp; Physiological Properties of Lignin-Decomposing Actinobacteria from Soil.</title>
        <authorList>
            <person name="Roh S.G."/>
            <person name="Kim S.B."/>
        </authorList>
    </citation>
    <scope>NUCLEOTIDE SEQUENCE [LARGE SCALE GENOMIC DNA]</scope>
    <source>
        <strain evidence="2 3">MMS17-GH009</strain>
    </source>
</reference>
<dbReference type="RefSeq" id="WP_117485843.1">
    <property type="nucleotide sequence ID" value="NZ_QVIG01000001.1"/>
</dbReference>
<sequence length="162" mass="17074">MKTTKKLRHTVLGIAAGMLALVGTVASAGTAHADGPPAAYLDEPGILYRGGHIEAGDTQLVLQNDGNLVLYRAYQDPSLVHAVWQAPKTWGCGYKAIMQGDGNFVVYDVNSHPCWSADTFKPSSLANASLAVSALGGLKVVFVNPSGGRSISWATIRSSDLY</sequence>
<dbReference type="Proteomes" id="UP000263377">
    <property type="component" value="Unassembled WGS sequence"/>
</dbReference>
<dbReference type="EMBL" id="QVIG01000001">
    <property type="protein sequence ID" value="RGD57089.1"/>
    <property type="molecule type" value="Genomic_DNA"/>
</dbReference>
<protein>
    <recommendedName>
        <fullName evidence="4">Bulb-type lectin domain-containing protein</fullName>
    </recommendedName>
</protein>
<gene>
    <name evidence="2" type="ORF">DR950_04130</name>
</gene>
<dbReference type="AlphaFoldDB" id="A0A372ZMG6"/>
<evidence type="ECO:0000256" key="1">
    <source>
        <dbReference type="SAM" id="SignalP"/>
    </source>
</evidence>
<comment type="caution">
    <text evidence="2">The sequence shown here is derived from an EMBL/GenBank/DDBJ whole genome shotgun (WGS) entry which is preliminary data.</text>
</comment>
<feature type="signal peptide" evidence="1">
    <location>
        <begin position="1"/>
        <end position="33"/>
    </location>
</feature>
<proteinExistence type="predicted"/>